<sequence length="341" mass="35659">MKKARATMAVASIALAAGLLTACGQTGTSNTANSSGGGSKSTGTSSHKQYVIGVSMYTLTNPYFAAMKQSFEENATKDGVTVHVSSANGDQATQLAQIESFINQKVNAVVIAPQNSDSIVSAVKQLNNAHIPVFFIDSNANSQLMKQEGAKEVEVVQSDNYKGGQVIGQELIAYLGSNPKATVGVVNFPEAQSCRERDQGFLNVIKQYPGIKVVATQDGKAAPTTGLSVGTEMLTGHPNINIVFSDNGPDSQGVLQAIKSENKVGKVFLFGFSSARPNIQAIKNNSIFKGGAQQVPTEEAKIELGNIVKYLNGGTVPAEVLAPVPGVTKDNAQAAYAKSFG</sequence>
<dbReference type="GO" id="GO:0030313">
    <property type="term" value="C:cell envelope"/>
    <property type="evidence" value="ECO:0007669"/>
    <property type="project" value="UniProtKB-SubCell"/>
</dbReference>
<comment type="similarity">
    <text evidence="2">Belongs to the bacterial solute-binding protein 2 family.</text>
</comment>
<feature type="chain" id="PRO_5040859776" evidence="4">
    <location>
        <begin position="23"/>
        <end position="341"/>
    </location>
</feature>
<dbReference type="Gene3D" id="3.40.50.2300">
    <property type="match status" value="2"/>
</dbReference>
<dbReference type="PANTHER" id="PTHR46847">
    <property type="entry name" value="D-ALLOSE-BINDING PERIPLASMIC PROTEIN-RELATED"/>
    <property type="match status" value="1"/>
</dbReference>
<feature type="signal peptide" evidence="4">
    <location>
        <begin position="1"/>
        <end position="22"/>
    </location>
</feature>
<reference evidence="6 7" key="1">
    <citation type="submission" date="2021-02" db="EMBL/GenBank/DDBJ databases">
        <title>Alicyclobacillus curvatus sp. nov. and Alicyclobacillus mengziensis sp. nov., two acidophilic bacteria isolated from acid mine drainage.</title>
        <authorList>
            <person name="Huang Y."/>
        </authorList>
    </citation>
    <scope>NUCLEOTIDE SEQUENCE [LARGE SCALE GENOMIC DNA]</scope>
    <source>
        <strain evidence="6 7">S30H14</strain>
    </source>
</reference>
<dbReference type="KEGG" id="afx:JZ786_23510"/>
<dbReference type="RefSeq" id="WP_206656673.1">
    <property type="nucleotide sequence ID" value="NZ_CP071182.1"/>
</dbReference>
<evidence type="ECO:0000313" key="6">
    <source>
        <dbReference type="EMBL" id="QSO47318.1"/>
    </source>
</evidence>
<dbReference type="SUPFAM" id="SSF53822">
    <property type="entry name" value="Periplasmic binding protein-like I"/>
    <property type="match status" value="1"/>
</dbReference>
<evidence type="ECO:0000256" key="3">
    <source>
        <dbReference type="ARBA" id="ARBA00022729"/>
    </source>
</evidence>
<name>A0A9X7W0Y6_9BACL</name>
<evidence type="ECO:0000259" key="5">
    <source>
        <dbReference type="Pfam" id="PF13407"/>
    </source>
</evidence>
<keyword evidence="3 4" id="KW-0732">Signal</keyword>
<dbReference type="Proteomes" id="UP000663505">
    <property type="component" value="Chromosome"/>
</dbReference>
<evidence type="ECO:0000256" key="4">
    <source>
        <dbReference type="SAM" id="SignalP"/>
    </source>
</evidence>
<dbReference type="AlphaFoldDB" id="A0A9X7W0Y6"/>
<gene>
    <name evidence="6" type="ORF">JZ786_23510</name>
</gene>
<proteinExistence type="inferred from homology"/>
<dbReference type="InterPro" id="IPR028082">
    <property type="entry name" value="Peripla_BP_I"/>
</dbReference>
<dbReference type="GO" id="GO:0030246">
    <property type="term" value="F:carbohydrate binding"/>
    <property type="evidence" value="ECO:0007669"/>
    <property type="project" value="UniProtKB-ARBA"/>
</dbReference>
<comment type="subcellular location">
    <subcellularLocation>
        <location evidence="1">Cell envelope</location>
    </subcellularLocation>
</comment>
<dbReference type="EMBL" id="CP071182">
    <property type="protein sequence ID" value="QSO47318.1"/>
    <property type="molecule type" value="Genomic_DNA"/>
</dbReference>
<dbReference type="PANTHER" id="PTHR46847:SF1">
    <property type="entry name" value="D-ALLOSE-BINDING PERIPLASMIC PROTEIN-RELATED"/>
    <property type="match status" value="1"/>
</dbReference>
<keyword evidence="7" id="KW-1185">Reference proteome</keyword>
<evidence type="ECO:0000256" key="2">
    <source>
        <dbReference type="ARBA" id="ARBA00007639"/>
    </source>
</evidence>
<feature type="domain" description="Periplasmic binding protein" evidence="5">
    <location>
        <begin position="52"/>
        <end position="296"/>
    </location>
</feature>
<dbReference type="Pfam" id="PF13407">
    <property type="entry name" value="Peripla_BP_4"/>
    <property type="match status" value="1"/>
</dbReference>
<evidence type="ECO:0000313" key="7">
    <source>
        <dbReference type="Proteomes" id="UP000663505"/>
    </source>
</evidence>
<organism evidence="6 7">
    <name type="scientific">Alicyclobacillus mengziensis</name>
    <dbReference type="NCBI Taxonomy" id="2931921"/>
    <lineage>
        <taxon>Bacteria</taxon>
        <taxon>Bacillati</taxon>
        <taxon>Bacillota</taxon>
        <taxon>Bacilli</taxon>
        <taxon>Bacillales</taxon>
        <taxon>Alicyclobacillaceae</taxon>
        <taxon>Alicyclobacillus</taxon>
    </lineage>
</organism>
<evidence type="ECO:0000256" key="1">
    <source>
        <dbReference type="ARBA" id="ARBA00004196"/>
    </source>
</evidence>
<protein>
    <submittedName>
        <fullName evidence="6">Substrate-binding domain-containing protein</fullName>
    </submittedName>
</protein>
<dbReference type="PROSITE" id="PS51257">
    <property type="entry name" value="PROKAR_LIPOPROTEIN"/>
    <property type="match status" value="1"/>
</dbReference>
<accession>A0A9X7W0Y6</accession>
<dbReference type="InterPro" id="IPR025997">
    <property type="entry name" value="SBP_2_dom"/>
</dbReference>